<evidence type="ECO:0000313" key="2">
    <source>
        <dbReference type="EMBL" id="ODN05720.1"/>
    </source>
</evidence>
<dbReference type="STRING" id="48709.A0A1D2NKD2"/>
<keyword evidence="1" id="KW-1133">Transmembrane helix</keyword>
<keyword evidence="1" id="KW-0472">Membrane</keyword>
<dbReference type="EMBL" id="LJIJ01000017">
    <property type="protein sequence ID" value="ODN05720.1"/>
    <property type="molecule type" value="Genomic_DNA"/>
</dbReference>
<dbReference type="AlphaFoldDB" id="A0A1D2NKD2"/>
<proteinExistence type="predicted"/>
<reference evidence="2 3" key="1">
    <citation type="journal article" date="2016" name="Genome Biol. Evol.">
        <title>Gene Family Evolution Reflects Adaptation to Soil Environmental Stressors in the Genome of the Collembolan Orchesella cincta.</title>
        <authorList>
            <person name="Faddeeva-Vakhrusheva A."/>
            <person name="Derks M.F."/>
            <person name="Anvar S.Y."/>
            <person name="Agamennone V."/>
            <person name="Suring W."/>
            <person name="Smit S."/>
            <person name="van Straalen N.M."/>
            <person name="Roelofs D."/>
        </authorList>
    </citation>
    <scope>NUCLEOTIDE SEQUENCE [LARGE SCALE GENOMIC DNA]</scope>
    <source>
        <tissue evidence="2">Mixed pool</tissue>
    </source>
</reference>
<feature type="transmembrane region" description="Helical" evidence="1">
    <location>
        <begin position="56"/>
        <end position="76"/>
    </location>
</feature>
<organism evidence="2 3">
    <name type="scientific">Orchesella cincta</name>
    <name type="common">Springtail</name>
    <name type="synonym">Podura cincta</name>
    <dbReference type="NCBI Taxonomy" id="48709"/>
    <lineage>
        <taxon>Eukaryota</taxon>
        <taxon>Metazoa</taxon>
        <taxon>Ecdysozoa</taxon>
        <taxon>Arthropoda</taxon>
        <taxon>Hexapoda</taxon>
        <taxon>Collembola</taxon>
        <taxon>Entomobryomorpha</taxon>
        <taxon>Entomobryoidea</taxon>
        <taxon>Orchesellidae</taxon>
        <taxon>Orchesellinae</taxon>
        <taxon>Orchesella</taxon>
    </lineage>
</organism>
<sequence>MSIELADDHKNDVQQIIKEARNTSAECNSQWYKDELPIWLNSKAISEGQNFVRRKFFLIFFVHFISLILLLSYLPVRLVLLKTKRSHTKDLALKRYLSTLRHVKFWYEGDLISPNGDAVRDVRKVCKIHSGVSKRLSSDMNSLKCASESNVEQIQTLQWFDKQNNKTVNVHENADVSPHVISQLDMIVTQYCFMGLLTSFPQKFGVTSKEEQEGLSGFTHIWAVIGHLLGIEDRFNLCIGDKGKLKECILKDILLADLSTTGSDTVMLWNALVSAMKNKPGGIQPS</sequence>
<dbReference type="OMA" id="FTHIWAV"/>
<comment type="caution">
    <text evidence="2">The sequence shown here is derived from an EMBL/GenBank/DDBJ whole genome shotgun (WGS) entry which is preliminary data.</text>
</comment>
<dbReference type="Proteomes" id="UP000094527">
    <property type="component" value="Unassembled WGS sequence"/>
</dbReference>
<protein>
    <submittedName>
        <fullName evidence="2">Uncharacterized protein</fullName>
    </submittedName>
</protein>
<dbReference type="OrthoDB" id="6361347at2759"/>
<dbReference type="PANTHER" id="PTHR37159">
    <property type="entry name" value="GH11867P"/>
    <property type="match status" value="1"/>
</dbReference>
<dbReference type="PANTHER" id="PTHR37159:SF1">
    <property type="entry name" value="GH11867P"/>
    <property type="match status" value="1"/>
</dbReference>
<keyword evidence="1" id="KW-0812">Transmembrane</keyword>
<evidence type="ECO:0000256" key="1">
    <source>
        <dbReference type="SAM" id="Phobius"/>
    </source>
</evidence>
<gene>
    <name evidence="2" type="ORF">Ocin01_00939</name>
</gene>
<name>A0A1D2NKD2_ORCCI</name>
<accession>A0A1D2NKD2</accession>
<evidence type="ECO:0000313" key="3">
    <source>
        <dbReference type="Proteomes" id="UP000094527"/>
    </source>
</evidence>
<keyword evidence="3" id="KW-1185">Reference proteome</keyword>